<dbReference type="InterPro" id="IPR029044">
    <property type="entry name" value="Nucleotide-diphossugar_trans"/>
</dbReference>
<organism evidence="3 4">
    <name type="scientific">Flavobacterium silvaticum</name>
    <dbReference type="NCBI Taxonomy" id="1852020"/>
    <lineage>
        <taxon>Bacteria</taxon>
        <taxon>Pseudomonadati</taxon>
        <taxon>Bacteroidota</taxon>
        <taxon>Flavobacteriia</taxon>
        <taxon>Flavobacteriales</taxon>
        <taxon>Flavobacteriaceae</taxon>
        <taxon>Flavobacterium</taxon>
    </lineage>
</organism>
<dbReference type="CDD" id="cd00761">
    <property type="entry name" value="Glyco_tranf_GTA_type"/>
    <property type="match status" value="1"/>
</dbReference>
<keyword evidence="4" id="KW-1185">Reference proteome</keyword>
<dbReference type="PANTHER" id="PTHR22916">
    <property type="entry name" value="GLYCOSYLTRANSFERASE"/>
    <property type="match status" value="1"/>
</dbReference>
<comment type="caution">
    <text evidence="3">The sequence shown here is derived from an EMBL/GenBank/DDBJ whole genome shotgun (WGS) entry which is preliminary data.</text>
</comment>
<dbReference type="RefSeq" id="WP_169527479.1">
    <property type="nucleotide sequence ID" value="NZ_JAAMPU010000105.1"/>
</dbReference>
<feature type="transmembrane region" description="Helical" evidence="1">
    <location>
        <begin position="227"/>
        <end position="246"/>
    </location>
</feature>
<keyword evidence="1" id="KW-0472">Membrane</keyword>
<evidence type="ECO:0000313" key="3">
    <source>
        <dbReference type="EMBL" id="NMH28378.1"/>
    </source>
</evidence>
<evidence type="ECO:0000313" key="4">
    <source>
        <dbReference type="Proteomes" id="UP000712080"/>
    </source>
</evidence>
<dbReference type="AlphaFoldDB" id="A0A972JIL2"/>
<gene>
    <name evidence="3" type="ORF">G6047_10070</name>
</gene>
<reference evidence="3" key="1">
    <citation type="submission" date="2020-02" db="EMBL/GenBank/DDBJ databases">
        <title>Flavobacterium sp. genome.</title>
        <authorList>
            <person name="Jung H.S."/>
            <person name="Baek J.H."/>
            <person name="Jeon C.O."/>
        </authorList>
    </citation>
    <scope>NUCLEOTIDE SEQUENCE</scope>
    <source>
        <strain evidence="3">SE-s28</strain>
    </source>
</reference>
<dbReference type="GO" id="GO:0016758">
    <property type="term" value="F:hexosyltransferase activity"/>
    <property type="evidence" value="ECO:0007669"/>
    <property type="project" value="UniProtKB-ARBA"/>
</dbReference>
<keyword evidence="1" id="KW-0812">Transmembrane</keyword>
<dbReference type="SUPFAM" id="SSF53448">
    <property type="entry name" value="Nucleotide-diphospho-sugar transferases"/>
    <property type="match status" value="1"/>
</dbReference>
<name>A0A972JIL2_9FLAO</name>
<feature type="domain" description="Glycosyltransferase 2-like" evidence="2">
    <location>
        <begin position="6"/>
        <end position="128"/>
    </location>
</feature>
<evidence type="ECO:0000256" key="1">
    <source>
        <dbReference type="SAM" id="Phobius"/>
    </source>
</evidence>
<dbReference type="Pfam" id="PF00535">
    <property type="entry name" value="Glycos_transf_2"/>
    <property type="match status" value="1"/>
</dbReference>
<dbReference type="Proteomes" id="UP000712080">
    <property type="component" value="Unassembled WGS sequence"/>
</dbReference>
<dbReference type="EMBL" id="JAAMPU010000105">
    <property type="protein sequence ID" value="NMH28378.1"/>
    <property type="molecule type" value="Genomic_DNA"/>
</dbReference>
<evidence type="ECO:0000259" key="2">
    <source>
        <dbReference type="Pfam" id="PF00535"/>
    </source>
</evidence>
<accession>A0A972JIL2</accession>
<keyword evidence="1" id="KW-1133">Transmembrane helix</keyword>
<protein>
    <submittedName>
        <fullName evidence="3">Glycosyltransferase family 2 protein</fullName>
    </submittedName>
</protein>
<proteinExistence type="predicted"/>
<sequence>MEALVSIITPTFNSGKFVSETILSVQNQTHTNWELLLVDDCSTDDTIEAITPFLSDSRIKLHKLDVNSGAGIARNRAVSLAKGDYIAFVDSDDLWKPEKLRKQLDFMRQNSQPFTFSFYDCIDEDGKSLHKCIEAPRNLSYRQLFFCNFVGNLTGMYSVAYFGKIGISSIRKRQDWILWLTILRQLKKAKPVPESLAFYRVRKDSISASKWKLLKSNYVVYKDFHKLNSVVSVLAMCGFLFTQLLVKPRFSKKAR</sequence>
<dbReference type="PANTHER" id="PTHR22916:SF3">
    <property type="entry name" value="UDP-GLCNAC:BETAGAL BETA-1,3-N-ACETYLGLUCOSAMINYLTRANSFERASE-LIKE PROTEIN 1"/>
    <property type="match status" value="1"/>
</dbReference>
<dbReference type="Gene3D" id="3.90.550.10">
    <property type="entry name" value="Spore Coat Polysaccharide Biosynthesis Protein SpsA, Chain A"/>
    <property type="match status" value="1"/>
</dbReference>
<dbReference type="InterPro" id="IPR001173">
    <property type="entry name" value="Glyco_trans_2-like"/>
</dbReference>